<dbReference type="EMBL" id="JAOTEN010000001">
    <property type="protein sequence ID" value="MCU7613431.1"/>
    <property type="molecule type" value="Genomic_DNA"/>
</dbReference>
<gene>
    <name evidence="2" type="ORF">N0B16_03180</name>
</gene>
<comment type="caution">
    <text evidence="2">The sequence shown here is derived from an EMBL/GenBank/DDBJ whole genome shotgun (WGS) entry which is preliminary data.</text>
</comment>
<organism evidence="2 3">
    <name type="scientific">Chryseobacterium gilvum</name>
    <dbReference type="NCBI Taxonomy" id="2976534"/>
    <lineage>
        <taxon>Bacteria</taxon>
        <taxon>Pseudomonadati</taxon>
        <taxon>Bacteroidota</taxon>
        <taxon>Flavobacteriia</taxon>
        <taxon>Flavobacteriales</taxon>
        <taxon>Weeksellaceae</taxon>
        <taxon>Chryseobacterium group</taxon>
        <taxon>Chryseobacterium</taxon>
    </lineage>
</organism>
<dbReference type="PROSITE" id="PS51257">
    <property type="entry name" value="PROKAR_LIPOPROTEIN"/>
    <property type="match status" value="1"/>
</dbReference>
<keyword evidence="3" id="KW-1185">Reference proteome</keyword>
<evidence type="ECO:0000313" key="2">
    <source>
        <dbReference type="EMBL" id="MCU7613431.1"/>
    </source>
</evidence>
<feature type="domain" description="DUF6438" evidence="1">
    <location>
        <begin position="188"/>
        <end position="298"/>
    </location>
</feature>
<dbReference type="Pfam" id="PF20033">
    <property type="entry name" value="DUF6438"/>
    <property type="match status" value="1"/>
</dbReference>
<dbReference type="InterPro" id="IPR045497">
    <property type="entry name" value="DUF6438"/>
</dbReference>
<dbReference type="Proteomes" id="UP001208114">
    <property type="component" value="Unassembled WGS sequence"/>
</dbReference>
<evidence type="ECO:0000259" key="1">
    <source>
        <dbReference type="Pfam" id="PF20033"/>
    </source>
</evidence>
<reference evidence="3" key="1">
    <citation type="submission" date="2023-07" db="EMBL/GenBank/DDBJ databases">
        <title>Chryseobacterium sp. GMJ5 Genome sequencing and assembly.</title>
        <authorList>
            <person name="Jung Y."/>
        </authorList>
    </citation>
    <scope>NUCLEOTIDE SEQUENCE [LARGE SCALE GENOMIC DNA]</scope>
    <source>
        <strain evidence="3">GMJ5</strain>
    </source>
</reference>
<sequence>MKFIILLIGIILLLSCEKKNLNEKEILKIIHSHDEYKDLELKTDFSYGYDYIDSIKSFREIVYKENFKPIYEADFNNDSKKDYLVNLSYSKSKNEDNIVKIFIEDDHKNTLLILSSKRGYQILNPGKQKIYDIISAKILRHKNRDLIKLLSFKKHINDRNDMLRYDTLMIKNNQLTEFTSTKNHHIEKIVFNKNGGYAPGRIYSLTLKKDSTILHSYYYKNLKGKYLGRYNLSFKNLSKYLNEINFSSLKVIYSIDCQDCSSIETEIIFDNGKTTKIYDYGEKGTLSLTKFYEKIDTIMNNQKWGKIN</sequence>
<name>A0ABT2VU93_9FLAO</name>
<protein>
    <recommendedName>
        <fullName evidence="1">DUF6438 domain-containing protein</fullName>
    </recommendedName>
</protein>
<accession>A0ABT2VU93</accession>
<evidence type="ECO:0000313" key="3">
    <source>
        <dbReference type="Proteomes" id="UP001208114"/>
    </source>
</evidence>
<dbReference type="RefSeq" id="WP_262989278.1">
    <property type="nucleotide sequence ID" value="NZ_JAOTEN010000001.1"/>
</dbReference>
<proteinExistence type="predicted"/>